<dbReference type="OrthoDB" id="76265at2759"/>
<dbReference type="GO" id="GO:0160082">
    <property type="term" value="F:hypoxia-inducible factor-proline dioxygenase activity"/>
    <property type="evidence" value="ECO:0007669"/>
    <property type="project" value="UniProtKB-EC"/>
</dbReference>
<dbReference type="AlphaFoldDB" id="B7P5Z6"/>
<evidence type="ECO:0000256" key="4">
    <source>
        <dbReference type="ARBA" id="ARBA00022896"/>
    </source>
</evidence>
<dbReference type="InParanoid" id="B7P5Z6"/>
<dbReference type="KEGG" id="isc:8025124"/>
<keyword evidence="3" id="KW-0479">Metal-binding</keyword>
<evidence type="ECO:0000256" key="10">
    <source>
        <dbReference type="ARBA" id="ARBA00049134"/>
    </source>
</evidence>
<evidence type="ECO:0000256" key="2">
    <source>
        <dbReference type="ARBA" id="ARBA00004123"/>
    </source>
</evidence>
<dbReference type="InterPro" id="IPR044862">
    <property type="entry name" value="Pro_4_hyd_alph_FE2OG_OXY"/>
</dbReference>
<evidence type="ECO:0000256" key="3">
    <source>
        <dbReference type="ARBA" id="ARBA00022723"/>
    </source>
</evidence>
<dbReference type="VEuPathDB" id="VectorBase:ISCP_034613"/>
<evidence type="ECO:0000313" key="14">
    <source>
        <dbReference type="Proteomes" id="UP000001555"/>
    </source>
</evidence>
<evidence type="ECO:0000259" key="11">
    <source>
        <dbReference type="PROSITE" id="PS51471"/>
    </source>
</evidence>
<dbReference type="GO" id="GO:0008198">
    <property type="term" value="F:ferrous iron binding"/>
    <property type="evidence" value="ECO:0000318"/>
    <property type="project" value="GO_Central"/>
</dbReference>
<dbReference type="InterPro" id="IPR005123">
    <property type="entry name" value="Oxoglu/Fe-dep_dioxygenase_dom"/>
</dbReference>
<dbReference type="SMART" id="SM00702">
    <property type="entry name" value="P4Hc"/>
    <property type="match status" value="1"/>
</dbReference>
<dbReference type="EMBL" id="ABJB010255654">
    <property type="status" value="NOT_ANNOTATED_CDS"/>
    <property type="molecule type" value="Genomic_DNA"/>
</dbReference>
<keyword evidence="4" id="KW-0847">Vitamin C</keyword>
<dbReference type="VEuPathDB" id="VectorBase:ISCW000901"/>
<dbReference type="EMBL" id="DS643033">
    <property type="protein sequence ID" value="EEC02018.1"/>
    <property type="molecule type" value="Genomic_DNA"/>
</dbReference>
<evidence type="ECO:0000256" key="1">
    <source>
        <dbReference type="ARBA" id="ARBA00001961"/>
    </source>
</evidence>
<dbReference type="GO" id="GO:0071456">
    <property type="term" value="P:cellular response to hypoxia"/>
    <property type="evidence" value="ECO:0000318"/>
    <property type="project" value="GO_Central"/>
</dbReference>
<keyword evidence="6" id="KW-0560">Oxidoreductase</keyword>
<evidence type="ECO:0000256" key="8">
    <source>
        <dbReference type="ARBA" id="ARBA00023242"/>
    </source>
</evidence>
<evidence type="ECO:0000256" key="5">
    <source>
        <dbReference type="ARBA" id="ARBA00022964"/>
    </source>
</evidence>
<dbReference type="PANTHER" id="PTHR12907">
    <property type="entry name" value="EGL NINE HOMOLOG-RELATED"/>
    <property type="match status" value="1"/>
</dbReference>
<evidence type="ECO:0000313" key="13">
    <source>
        <dbReference type="EnsemblMetazoa" id="ISCW000901-PA"/>
    </source>
</evidence>
<protein>
    <recommendedName>
        <fullName evidence="9">hypoxia-inducible factor-proline dioxygenase</fullName>
        <ecNumber evidence="9">1.14.11.29</ecNumber>
    </recommendedName>
</protein>
<accession>B7P5Z6</accession>
<evidence type="ECO:0000313" key="12">
    <source>
        <dbReference type="EMBL" id="EEC02018.1"/>
    </source>
</evidence>
<sequence length="304" mass="34439">MASDDIAGMASYDPNDPVNQAWWKDTLSSLGLDQPICSGGADAAGEDVTSRQPTANWIQQMCRNVVHDLNQYGICVIDNFLGSERGSAVLDEVKLLYGSGVFRDGQLVSQREGSQRIIRGDRIVWVDGTEPRCPYIGFLVRTLDSIITRCCRMQGAGLLAQYQINQRTKAMIACYPGNGTHYVKHVDNPNQDGRCITSIYYLNKGWDVKVQGGLLRMFPSGQESQVACIEPLFDRMLFFWSDRRNPHEVLPSFAVRFAITVWYFDSEERKNAVSQYQRERKAASHNYQQQTDTLHPFIFGNFQQ</sequence>
<dbReference type="EC" id="1.14.11.29" evidence="9"/>
<reference evidence="13" key="2">
    <citation type="submission" date="2020-05" db="UniProtKB">
        <authorList>
            <consortium name="EnsemblMetazoa"/>
        </authorList>
    </citation>
    <scope>IDENTIFICATION</scope>
    <source>
        <strain evidence="13">wikel</strain>
    </source>
</reference>
<dbReference type="GO" id="GO:0031543">
    <property type="term" value="F:peptidyl-proline dioxygenase activity"/>
    <property type="evidence" value="ECO:0000318"/>
    <property type="project" value="GO_Central"/>
</dbReference>
<comment type="catalytic activity">
    <reaction evidence="10">
        <text>L-prolyl-[hypoxia-inducible factor alpha subunit] + 2-oxoglutarate + O2 = trans-4-hydroxy-L-prolyl-[hypoxia-inducible factor alpha subunit] + succinate + CO2</text>
        <dbReference type="Rhea" id="RHEA:48400"/>
        <dbReference type="Rhea" id="RHEA-COMP:12093"/>
        <dbReference type="Rhea" id="RHEA-COMP:12094"/>
        <dbReference type="ChEBI" id="CHEBI:15379"/>
        <dbReference type="ChEBI" id="CHEBI:16526"/>
        <dbReference type="ChEBI" id="CHEBI:16810"/>
        <dbReference type="ChEBI" id="CHEBI:30031"/>
        <dbReference type="ChEBI" id="CHEBI:50342"/>
        <dbReference type="ChEBI" id="CHEBI:61965"/>
        <dbReference type="EC" id="1.14.11.29"/>
    </reaction>
</comment>
<dbReference type="InterPro" id="IPR006620">
    <property type="entry name" value="Pro_4_hyd_alph"/>
</dbReference>
<evidence type="ECO:0000256" key="7">
    <source>
        <dbReference type="ARBA" id="ARBA00023004"/>
    </source>
</evidence>
<name>B7P5Z6_IXOSC</name>
<keyword evidence="8" id="KW-0539">Nucleus</keyword>
<dbReference type="Gene3D" id="2.60.120.620">
    <property type="entry name" value="q2cbj1_9rhob like domain"/>
    <property type="match status" value="1"/>
</dbReference>
<dbReference type="InterPro" id="IPR051559">
    <property type="entry name" value="HIF_prolyl_hydroxylases"/>
</dbReference>
<dbReference type="FunFam" id="2.60.120.620:FF:000005">
    <property type="entry name" value="Egl nine homolog 1"/>
    <property type="match status" value="1"/>
</dbReference>
<dbReference type="PaxDb" id="6945-B7P5Z6"/>
<keyword evidence="15" id="KW-1267">Proteomics identification</keyword>
<dbReference type="GO" id="GO:0005634">
    <property type="term" value="C:nucleus"/>
    <property type="evidence" value="ECO:0007669"/>
    <property type="project" value="UniProtKB-SubCell"/>
</dbReference>
<keyword evidence="5" id="KW-0223">Dioxygenase</keyword>
<proteinExistence type="evidence at protein level"/>
<evidence type="ECO:0000256" key="6">
    <source>
        <dbReference type="ARBA" id="ARBA00023002"/>
    </source>
</evidence>
<gene>
    <name evidence="13" type="primary">8025124</name>
    <name evidence="12" type="ORF">IscW_ISCW000901</name>
</gene>
<evidence type="ECO:0000256" key="9">
    <source>
        <dbReference type="ARBA" id="ARBA00039004"/>
    </source>
</evidence>
<comment type="cofactor">
    <cofactor evidence="1">
        <name>L-ascorbate</name>
        <dbReference type="ChEBI" id="CHEBI:38290"/>
    </cofactor>
</comment>
<comment type="subcellular location">
    <subcellularLocation>
        <location evidence="2">Nucleus</location>
    </subcellularLocation>
</comment>
<dbReference type="Proteomes" id="UP000001555">
    <property type="component" value="Unassembled WGS sequence"/>
</dbReference>
<dbReference type="PANTHER" id="PTHR12907:SF26">
    <property type="entry name" value="HIF PROLYL HYDROXYLASE, ISOFORM C"/>
    <property type="match status" value="1"/>
</dbReference>
<keyword evidence="14" id="KW-1185">Reference proteome</keyword>
<keyword evidence="7" id="KW-0408">Iron</keyword>
<dbReference type="STRING" id="6945.B7P5Z6"/>
<evidence type="ECO:0007829" key="15">
    <source>
        <dbReference type="PeptideAtlas" id="B7P5Z6"/>
    </source>
</evidence>
<organism>
    <name type="scientific">Ixodes scapularis</name>
    <name type="common">Black-legged tick</name>
    <name type="synonym">Deer tick</name>
    <dbReference type="NCBI Taxonomy" id="6945"/>
    <lineage>
        <taxon>Eukaryota</taxon>
        <taxon>Metazoa</taxon>
        <taxon>Ecdysozoa</taxon>
        <taxon>Arthropoda</taxon>
        <taxon>Chelicerata</taxon>
        <taxon>Arachnida</taxon>
        <taxon>Acari</taxon>
        <taxon>Parasitiformes</taxon>
        <taxon>Ixodida</taxon>
        <taxon>Ixodoidea</taxon>
        <taxon>Ixodidae</taxon>
        <taxon>Ixodinae</taxon>
        <taxon>Ixodes</taxon>
    </lineage>
</organism>
<dbReference type="GO" id="GO:0031418">
    <property type="term" value="F:L-ascorbic acid binding"/>
    <property type="evidence" value="ECO:0007669"/>
    <property type="project" value="UniProtKB-KW"/>
</dbReference>
<dbReference type="VEuPathDB" id="VectorBase:ISCI000901"/>
<dbReference type="HOGENOM" id="CLU_022206_0_1_1"/>
<dbReference type="Pfam" id="PF13640">
    <property type="entry name" value="2OG-FeII_Oxy_3"/>
    <property type="match status" value="1"/>
</dbReference>
<feature type="domain" description="Fe2OG dioxygenase" evidence="11">
    <location>
        <begin position="163"/>
        <end position="265"/>
    </location>
</feature>
<dbReference type="PROSITE" id="PS51471">
    <property type="entry name" value="FE2OG_OXY"/>
    <property type="match status" value="1"/>
</dbReference>
<dbReference type="EnsemblMetazoa" id="ISCW000901-RA">
    <property type="protein sequence ID" value="ISCW000901-PA"/>
    <property type="gene ID" value="ISCW000901"/>
</dbReference>
<reference evidence="12 14" key="1">
    <citation type="submission" date="2008-03" db="EMBL/GenBank/DDBJ databases">
        <title>Annotation of Ixodes scapularis.</title>
        <authorList>
            <consortium name="Ixodes scapularis Genome Project Consortium"/>
            <person name="Caler E."/>
            <person name="Hannick L.I."/>
            <person name="Bidwell S."/>
            <person name="Joardar V."/>
            <person name="Thiagarajan M."/>
            <person name="Amedeo P."/>
            <person name="Galinsky K.J."/>
            <person name="Schobel S."/>
            <person name="Inman J."/>
            <person name="Hostetler J."/>
            <person name="Miller J."/>
            <person name="Hammond M."/>
            <person name="Megy K."/>
            <person name="Lawson D."/>
            <person name="Kodira C."/>
            <person name="Sutton G."/>
            <person name="Meyer J."/>
            <person name="Hill C.A."/>
            <person name="Birren B."/>
            <person name="Nene V."/>
            <person name="Collins F."/>
            <person name="Alarcon-Chaidez F."/>
            <person name="Wikel S."/>
            <person name="Strausberg R."/>
        </authorList>
    </citation>
    <scope>NUCLEOTIDE SEQUENCE [LARGE SCALE GENOMIC DNA]</scope>
    <source>
        <strain evidence="14">Wikel</strain>
        <strain evidence="12">Wikel colony</strain>
    </source>
</reference>